<dbReference type="InterPro" id="IPR014818">
    <property type="entry name" value="Phage/plasmid_primase_P4_C"/>
</dbReference>
<evidence type="ECO:0000313" key="6">
    <source>
        <dbReference type="Proteomes" id="UP000009885"/>
    </source>
</evidence>
<evidence type="ECO:0000256" key="1">
    <source>
        <dbReference type="ARBA" id="ARBA00022741"/>
    </source>
</evidence>
<dbReference type="SMART" id="SM00885">
    <property type="entry name" value="D5_N"/>
    <property type="match status" value="1"/>
</dbReference>
<dbReference type="STRING" id="1229783.C273_01825"/>
<reference evidence="5 6" key="1">
    <citation type="journal article" date="2013" name="Genome Announc.">
        <title>Genome Sequence of Staphylococcus massiliensis Strain S46, Isolated from the Surface of Healthy Human Skin.</title>
        <authorList>
            <person name="Srivastav R."/>
            <person name="Singh A."/>
            <person name="Jangir P.K."/>
            <person name="Kumari C."/>
            <person name="Muduli S."/>
            <person name="Sharma R."/>
        </authorList>
    </citation>
    <scope>NUCLEOTIDE SEQUENCE [LARGE SCALE GENOMIC DNA]</scope>
    <source>
        <strain evidence="5 6">S46</strain>
    </source>
</reference>
<organism evidence="5 6">
    <name type="scientific">Staphylococcus massiliensis S46</name>
    <dbReference type="NCBI Taxonomy" id="1229783"/>
    <lineage>
        <taxon>Bacteria</taxon>
        <taxon>Bacillati</taxon>
        <taxon>Bacillota</taxon>
        <taxon>Bacilli</taxon>
        <taxon>Bacillales</taxon>
        <taxon>Staphylococcaceae</taxon>
        <taxon>Staphylococcus</taxon>
    </lineage>
</organism>
<dbReference type="GO" id="GO:0005524">
    <property type="term" value="F:ATP binding"/>
    <property type="evidence" value="ECO:0007669"/>
    <property type="project" value="UniProtKB-KW"/>
</dbReference>
<keyword evidence="2" id="KW-0378">Hydrolase</keyword>
<dbReference type="Gene3D" id="3.40.50.300">
    <property type="entry name" value="P-loop containing nucleotide triphosphate hydrolases"/>
    <property type="match status" value="1"/>
</dbReference>
<dbReference type="SUPFAM" id="SSF52540">
    <property type="entry name" value="P-loop containing nucleoside triphosphate hydrolases"/>
    <property type="match status" value="1"/>
</dbReference>
<accession>K9AW95</accession>
<keyword evidence="3" id="KW-0067">ATP-binding</keyword>
<dbReference type="InterPro" id="IPR006500">
    <property type="entry name" value="Helicase_put_C_phage/plasmid"/>
</dbReference>
<keyword evidence="1" id="KW-0547">Nucleotide-binding</keyword>
<dbReference type="eggNOG" id="COG3378">
    <property type="taxonomic scope" value="Bacteria"/>
</dbReference>
<dbReference type="GO" id="GO:0016787">
    <property type="term" value="F:hydrolase activity"/>
    <property type="evidence" value="ECO:0007669"/>
    <property type="project" value="UniProtKB-KW"/>
</dbReference>
<evidence type="ECO:0000313" key="5">
    <source>
        <dbReference type="EMBL" id="EKU50341.1"/>
    </source>
</evidence>
<dbReference type="InterPro" id="IPR051620">
    <property type="entry name" value="ORF904-like_C"/>
</dbReference>
<dbReference type="Proteomes" id="UP000009885">
    <property type="component" value="Unassembled WGS sequence"/>
</dbReference>
<dbReference type="InterPro" id="IPR027417">
    <property type="entry name" value="P-loop_NTPase"/>
</dbReference>
<dbReference type="PATRIC" id="fig|1229783.3.peg.372"/>
<comment type="caution">
    <text evidence="5">The sequence shown here is derived from an EMBL/GenBank/DDBJ whole genome shotgun (WGS) entry which is preliminary data.</text>
</comment>
<dbReference type="RefSeq" id="WP_009382116.1">
    <property type="nucleotide sequence ID" value="NZ_AMSQ01000002.1"/>
</dbReference>
<gene>
    <name evidence="5" type="ORF">C273_01825</name>
</gene>
<sequence length="436" mass="50858">MDNEDISKLSQKRTEKMIEENEEKYYKDNNLKNFSHNLFGDHIINKYFICIIDNLLHVYKDGIYINDERYIKKCMVTELPELKRFQQAEVIEYLKSVAPEREEEPTHLIPLKNGIYNIKTDELLEHSPKYIFTASYNVAYNPDAKSQVVDDTFMTVADEDLEVVQMIIEMFGYLLTKEMFLGKAFLFLGNGGNGKSLILEMMEALVGPENTSSAPLQVLSERFSVSALHHKLLNAGDDIPISSIKDAANFKKLVTGQSVEASFKGKDVFYFKNYSKLVFSANNLPRWYENSDGVFDRLIIVPFNVRIRGTEKEDKSLPKKVTTEEAKSHLLNLAIQGLRKLLKNKRITIPDVVQEQMDDFKKSNDPLYAFVSETEILNKKATDVYENYREWARFEGYKFVLNRKDFYKNMERFNFFKVRGRLPNEKNPQWIFNYKS</sequence>
<name>K9AW95_9STAP</name>
<protein>
    <submittedName>
        <fullName evidence="5">Phage/plasmid primase, P4 family, C-terminal domain protein</fullName>
    </submittedName>
</protein>
<evidence type="ECO:0000259" key="4">
    <source>
        <dbReference type="PROSITE" id="PS51206"/>
    </source>
</evidence>
<dbReference type="InterPro" id="IPR045455">
    <property type="entry name" value="NrS-1_pol-like_helicase"/>
</dbReference>
<evidence type="ECO:0000256" key="3">
    <source>
        <dbReference type="ARBA" id="ARBA00022840"/>
    </source>
</evidence>
<dbReference type="PANTHER" id="PTHR35372:SF2">
    <property type="entry name" value="SF3 HELICASE DOMAIN-CONTAINING PROTEIN"/>
    <property type="match status" value="1"/>
</dbReference>
<dbReference type="InterPro" id="IPR014015">
    <property type="entry name" value="Helicase_SF3_DNA-vir"/>
</dbReference>
<keyword evidence="6" id="KW-1185">Reference proteome</keyword>
<evidence type="ECO:0000256" key="2">
    <source>
        <dbReference type="ARBA" id="ARBA00022801"/>
    </source>
</evidence>
<dbReference type="Pfam" id="PF19263">
    <property type="entry name" value="DUF5906"/>
    <property type="match status" value="1"/>
</dbReference>
<proteinExistence type="predicted"/>
<dbReference type="NCBIfam" id="TIGR01613">
    <property type="entry name" value="primase_Cterm"/>
    <property type="match status" value="1"/>
</dbReference>
<dbReference type="PANTHER" id="PTHR35372">
    <property type="entry name" value="ATP BINDING PROTEIN-RELATED"/>
    <property type="match status" value="1"/>
</dbReference>
<dbReference type="Pfam" id="PF08706">
    <property type="entry name" value="D5_N"/>
    <property type="match status" value="1"/>
</dbReference>
<feature type="domain" description="SF3 helicase" evidence="4">
    <location>
        <begin position="162"/>
        <end position="316"/>
    </location>
</feature>
<dbReference type="EMBL" id="AMSQ01000002">
    <property type="protein sequence ID" value="EKU50341.1"/>
    <property type="molecule type" value="Genomic_DNA"/>
</dbReference>
<dbReference type="PROSITE" id="PS51206">
    <property type="entry name" value="SF3_HELICASE_1"/>
    <property type="match status" value="1"/>
</dbReference>
<dbReference type="AlphaFoldDB" id="K9AW95"/>